<gene>
    <name evidence="2" type="ORF">PVAP13_4NG320750</name>
</gene>
<protein>
    <submittedName>
        <fullName evidence="2">Uncharacterized protein</fullName>
    </submittedName>
</protein>
<dbReference type="EMBL" id="CM029044">
    <property type="protein sequence ID" value="KAG2608455.1"/>
    <property type="molecule type" value="Genomic_DNA"/>
</dbReference>
<dbReference type="Proteomes" id="UP000823388">
    <property type="component" value="Chromosome 4N"/>
</dbReference>
<reference evidence="2" key="1">
    <citation type="submission" date="2020-05" db="EMBL/GenBank/DDBJ databases">
        <title>WGS assembly of Panicum virgatum.</title>
        <authorList>
            <person name="Lovell J.T."/>
            <person name="Jenkins J."/>
            <person name="Shu S."/>
            <person name="Juenger T.E."/>
            <person name="Schmutz J."/>
        </authorList>
    </citation>
    <scope>NUCLEOTIDE SEQUENCE</scope>
    <source>
        <strain evidence="2">AP13</strain>
    </source>
</reference>
<feature type="compositionally biased region" description="Low complexity" evidence="1">
    <location>
        <begin position="137"/>
        <end position="146"/>
    </location>
</feature>
<organism evidence="2 3">
    <name type="scientific">Panicum virgatum</name>
    <name type="common">Blackwell switchgrass</name>
    <dbReference type="NCBI Taxonomy" id="38727"/>
    <lineage>
        <taxon>Eukaryota</taxon>
        <taxon>Viridiplantae</taxon>
        <taxon>Streptophyta</taxon>
        <taxon>Embryophyta</taxon>
        <taxon>Tracheophyta</taxon>
        <taxon>Spermatophyta</taxon>
        <taxon>Magnoliopsida</taxon>
        <taxon>Liliopsida</taxon>
        <taxon>Poales</taxon>
        <taxon>Poaceae</taxon>
        <taxon>PACMAD clade</taxon>
        <taxon>Panicoideae</taxon>
        <taxon>Panicodae</taxon>
        <taxon>Paniceae</taxon>
        <taxon>Panicinae</taxon>
        <taxon>Panicum</taxon>
        <taxon>Panicum sect. Hiantes</taxon>
    </lineage>
</organism>
<sequence length="146" mass="15122">MRPLPNSLRRRGGAPVALLGNAELRRAMVGPARPCGHRRGRPRARLRNGGASMASGAAGPPSLPRFAAAASPARARAGRAQRRGAARGAAAARRTQEGGGRKSSRRRPFTPSSAGGSSPGRPPRRGGRGRGRRRARGMAACGGPRR</sequence>
<name>A0A8T0TH39_PANVG</name>
<evidence type="ECO:0000313" key="3">
    <source>
        <dbReference type="Proteomes" id="UP000823388"/>
    </source>
</evidence>
<feature type="compositionally biased region" description="Basic residues" evidence="1">
    <location>
        <begin position="35"/>
        <end position="46"/>
    </location>
</feature>
<accession>A0A8T0TH39</accession>
<keyword evidence="3" id="KW-1185">Reference proteome</keyword>
<evidence type="ECO:0000313" key="2">
    <source>
        <dbReference type="EMBL" id="KAG2608455.1"/>
    </source>
</evidence>
<feature type="compositionally biased region" description="Basic residues" evidence="1">
    <location>
        <begin position="76"/>
        <end position="85"/>
    </location>
</feature>
<comment type="caution">
    <text evidence="2">The sequence shown here is derived from an EMBL/GenBank/DDBJ whole genome shotgun (WGS) entry which is preliminary data.</text>
</comment>
<feature type="region of interest" description="Disordered" evidence="1">
    <location>
        <begin position="27"/>
        <end position="146"/>
    </location>
</feature>
<dbReference type="AlphaFoldDB" id="A0A8T0TH39"/>
<feature type="compositionally biased region" description="Low complexity" evidence="1">
    <location>
        <begin position="47"/>
        <end position="75"/>
    </location>
</feature>
<feature type="compositionally biased region" description="Basic residues" evidence="1">
    <location>
        <begin position="122"/>
        <end position="136"/>
    </location>
</feature>
<evidence type="ECO:0000256" key="1">
    <source>
        <dbReference type="SAM" id="MobiDB-lite"/>
    </source>
</evidence>
<proteinExistence type="predicted"/>